<dbReference type="Proteomes" id="UP000326396">
    <property type="component" value="Linkage Group LG11"/>
</dbReference>
<keyword evidence="1" id="KW-0812">Transmembrane</keyword>
<proteinExistence type="predicted"/>
<gene>
    <name evidence="2" type="ORF">E3N88_06559</name>
</gene>
<keyword evidence="1" id="KW-1133">Transmembrane helix</keyword>
<sequence length="94" mass="10144">MRTPSPSVAPSSSCCSSHDEHWRRLDNSVSAMSFGLVATAILISMFLVMALFERLLRSPATAAAGNHGDLHTQYLAKLQYSSTQRVGVGKLGYS</sequence>
<dbReference type="AlphaFoldDB" id="A0A5N6PP31"/>
<dbReference type="EMBL" id="SZYD01000003">
    <property type="protein sequence ID" value="KAD6795663.1"/>
    <property type="molecule type" value="Genomic_DNA"/>
</dbReference>
<keyword evidence="3" id="KW-1185">Reference proteome</keyword>
<evidence type="ECO:0000313" key="3">
    <source>
        <dbReference type="Proteomes" id="UP000326396"/>
    </source>
</evidence>
<organism evidence="2 3">
    <name type="scientific">Mikania micrantha</name>
    <name type="common">bitter vine</name>
    <dbReference type="NCBI Taxonomy" id="192012"/>
    <lineage>
        <taxon>Eukaryota</taxon>
        <taxon>Viridiplantae</taxon>
        <taxon>Streptophyta</taxon>
        <taxon>Embryophyta</taxon>
        <taxon>Tracheophyta</taxon>
        <taxon>Spermatophyta</taxon>
        <taxon>Magnoliopsida</taxon>
        <taxon>eudicotyledons</taxon>
        <taxon>Gunneridae</taxon>
        <taxon>Pentapetalae</taxon>
        <taxon>asterids</taxon>
        <taxon>campanulids</taxon>
        <taxon>Asterales</taxon>
        <taxon>Asteraceae</taxon>
        <taxon>Asteroideae</taxon>
        <taxon>Heliantheae alliance</taxon>
        <taxon>Eupatorieae</taxon>
        <taxon>Mikania</taxon>
    </lineage>
</organism>
<dbReference type="OrthoDB" id="833948at2759"/>
<dbReference type="PANTHER" id="PTHR33728:SF18">
    <property type="match status" value="1"/>
</dbReference>
<name>A0A5N6PP31_9ASTR</name>
<reference evidence="2 3" key="1">
    <citation type="submission" date="2019-05" db="EMBL/GenBank/DDBJ databases">
        <title>Mikania micrantha, genome provides insights into the molecular mechanism of rapid growth.</title>
        <authorList>
            <person name="Liu B."/>
        </authorList>
    </citation>
    <scope>NUCLEOTIDE SEQUENCE [LARGE SCALE GENOMIC DNA]</scope>
    <source>
        <strain evidence="2">NLD-2019</strain>
        <tissue evidence="2">Leaf</tissue>
    </source>
</reference>
<evidence type="ECO:0000313" key="2">
    <source>
        <dbReference type="EMBL" id="KAD6795663.1"/>
    </source>
</evidence>
<dbReference type="PANTHER" id="PTHR33728">
    <property type="entry name" value="CTTNBP 2 AMINO-TERMINAL-LIKE PROTEIN"/>
    <property type="match status" value="1"/>
</dbReference>
<feature type="transmembrane region" description="Helical" evidence="1">
    <location>
        <begin position="31"/>
        <end position="52"/>
    </location>
</feature>
<evidence type="ECO:0000256" key="1">
    <source>
        <dbReference type="SAM" id="Phobius"/>
    </source>
</evidence>
<protein>
    <submittedName>
        <fullName evidence="2">Uncharacterized protein</fullName>
    </submittedName>
</protein>
<keyword evidence="1" id="KW-0472">Membrane</keyword>
<comment type="caution">
    <text evidence="2">The sequence shown here is derived from an EMBL/GenBank/DDBJ whole genome shotgun (WGS) entry which is preliminary data.</text>
</comment>
<accession>A0A5N6PP31</accession>